<protein>
    <recommendedName>
        <fullName evidence="5">Thiamin pyrophosphokinase thiamin-binding domain-containing protein</fullName>
    </recommendedName>
</protein>
<dbReference type="FunFam" id="2.60.120.320:FF:000001">
    <property type="entry name" value="Thiamine pyrophosphokinase"/>
    <property type="match status" value="1"/>
</dbReference>
<dbReference type="Pfam" id="PF04265">
    <property type="entry name" value="TPK_B1_binding"/>
    <property type="match status" value="1"/>
</dbReference>
<dbReference type="Proteomes" id="UP001328107">
    <property type="component" value="Unassembled WGS sequence"/>
</dbReference>
<dbReference type="InterPro" id="IPR006282">
    <property type="entry name" value="Thi_PPkinase"/>
</dbReference>
<dbReference type="InterPro" id="IPR007371">
    <property type="entry name" value="TPK_catalytic"/>
</dbReference>
<evidence type="ECO:0000313" key="7">
    <source>
        <dbReference type="Proteomes" id="UP001328107"/>
    </source>
</evidence>
<dbReference type="GO" id="GO:0004788">
    <property type="term" value="F:thiamine diphosphokinase activity"/>
    <property type="evidence" value="ECO:0007669"/>
    <property type="project" value="InterPro"/>
</dbReference>
<dbReference type="CDD" id="cd07995">
    <property type="entry name" value="TPK"/>
    <property type="match status" value="1"/>
</dbReference>
<evidence type="ECO:0000256" key="1">
    <source>
        <dbReference type="ARBA" id="ARBA00022679"/>
    </source>
</evidence>
<dbReference type="InterPro" id="IPR007373">
    <property type="entry name" value="Thiamin_PyroPKinase_B1-bd"/>
</dbReference>
<dbReference type="InterPro" id="IPR036371">
    <property type="entry name" value="TPK_B1-bd_sf"/>
</dbReference>
<sequence length="276" mass="29980">SFSSIRLVFRSMSTALRPTDCLAPHSSPTCCFWLNGAPTSERPLWRSLWNSATLRACTDGGANLIVDRVRASELLAPSLISGDMDSISPEAMLFFGGRSDCEILNTPDQDKTDLTKCLELVAERVERLASAPAHVLILGGLSGRFDHSLATINSLLNARGIFERTGKTKDHGPDQTPPVYLIDGENLTFVVGEGAHSLSPDRSLLTGMCGVVPFCQRETRVTTSGLRWNLDDTPMEFGGIVSTSNETVDDQIAIRTTAPLIVTLEVRSTVTQRTEN</sequence>
<dbReference type="AlphaFoldDB" id="A0AAN4ZEM6"/>
<dbReference type="EMBL" id="BTRK01000003">
    <property type="protein sequence ID" value="GMR39833.1"/>
    <property type="molecule type" value="Genomic_DNA"/>
</dbReference>
<keyword evidence="1" id="KW-0808">Transferase</keyword>
<dbReference type="Gene3D" id="3.40.50.10240">
    <property type="entry name" value="Thiamin pyrophosphokinase, catalytic domain"/>
    <property type="match status" value="1"/>
</dbReference>
<keyword evidence="7" id="KW-1185">Reference proteome</keyword>
<dbReference type="Pfam" id="PF04263">
    <property type="entry name" value="TPK_catalytic"/>
    <property type="match status" value="1"/>
</dbReference>
<dbReference type="SUPFAM" id="SSF63999">
    <property type="entry name" value="Thiamin pyrophosphokinase, catalytic domain"/>
    <property type="match status" value="1"/>
</dbReference>
<dbReference type="NCBIfam" id="TIGR01378">
    <property type="entry name" value="thi_PPkinase"/>
    <property type="match status" value="1"/>
</dbReference>
<dbReference type="InterPro" id="IPR036759">
    <property type="entry name" value="TPK_catalytic_sf"/>
</dbReference>
<name>A0AAN4ZEM6_9BILA</name>
<dbReference type="GO" id="GO:0016301">
    <property type="term" value="F:kinase activity"/>
    <property type="evidence" value="ECO:0007669"/>
    <property type="project" value="UniProtKB-KW"/>
</dbReference>
<proteinExistence type="predicted"/>
<dbReference type="SMART" id="SM00983">
    <property type="entry name" value="TPK_B1_binding"/>
    <property type="match status" value="1"/>
</dbReference>
<keyword evidence="2" id="KW-0547">Nucleotide-binding</keyword>
<dbReference type="PANTHER" id="PTHR13622">
    <property type="entry name" value="THIAMIN PYROPHOSPHOKINASE"/>
    <property type="match status" value="1"/>
</dbReference>
<dbReference type="GO" id="GO:0005524">
    <property type="term" value="F:ATP binding"/>
    <property type="evidence" value="ECO:0007669"/>
    <property type="project" value="UniProtKB-KW"/>
</dbReference>
<comment type="caution">
    <text evidence="6">The sequence shown here is derived from an EMBL/GenBank/DDBJ whole genome shotgun (WGS) entry which is preliminary data.</text>
</comment>
<gene>
    <name evidence="6" type="ORF">PMAYCL1PPCAC_10028</name>
</gene>
<dbReference type="GO" id="GO:0006772">
    <property type="term" value="P:thiamine metabolic process"/>
    <property type="evidence" value="ECO:0007669"/>
    <property type="project" value="InterPro"/>
</dbReference>
<dbReference type="PANTHER" id="PTHR13622:SF8">
    <property type="entry name" value="THIAMIN PYROPHOSPHOKINASE 1"/>
    <property type="match status" value="1"/>
</dbReference>
<evidence type="ECO:0000259" key="5">
    <source>
        <dbReference type="SMART" id="SM00983"/>
    </source>
</evidence>
<dbReference type="Gene3D" id="2.60.120.320">
    <property type="entry name" value="Thiamin pyrophosphokinase, thiamin-binding domain"/>
    <property type="match status" value="1"/>
</dbReference>
<organism evidence="6 7">
    <name type="scientific">Pristionchus mayeri</name>
    <dbReference type="NCBI Taxonomy" id="1317129"/>
    <lineage>
        <taxon>Eukaryota</taxon>
        <taxon>Metazoa</taxon>
        <taxon>Ecdysozoa</taxon>
        <taxon>Nematoda</taxon>
        <taxon>Chromadorea</taxon>
        <taxon>Rhabditida</taxon>
        <taxon>Rhabditina</taxon>
        <taxon>Diplogasteromorpha</taxon>
        <taxon>Diplogasteroidea</taxon>
        <taxon>Neodiplogasteridae</taxon>
        <taxon>Pristionchus</taxon>
    </lineage>
</organism>
<evidence type="ECO:0000256" key="4">
    <source>
        <dbReference type="ARBA" id="ARBA00022840"/>
    </source>
</evidence>
<evidence type="ECO:0000256" key="2">
    <source>
        <dbReference type="ARBA" id="ARBA00022741"/>
    </source>
</evidence>
<accession>A0AAN4ZEM6</accession>
<dbReference type="SUPFAM" id="SSF63862">
    <property type="entry name" value="Thiamin pyrophosphokinase, substrate-binding domain"/>
    <property type="match status" value="1"/>
</dbReference>
<dbReference type="GO" id="GO:0030975">
    <property type="term" value="F:thiamine binding"/>
    <property type="evidence" value="ECO:0007669"/>
    <property type="project" value="InterPro"/>
</dbReference>
<keyword evidence="3" id="KW-0418">Kinase</keyword>
<feature type="domain" description="Thiamin pyrophosphokinase thiamin-binding" evidence="5">
    <location>
        <begin position="194"/>
        <end position="260"/>
    </location>
</feature>
<evidence type="ECO:0000256" key="3">
    <source>
        <dbReference type="ARBA" id="ARBA00022777"/>
    </source>
</evidence>
<keyword evidence="4" id="KW-0067">ATP-binding</keyword>
<dbReference type="GO" id="GO:0009229">
    <property type="term" value="P:thiamine diphosphate biosynthetic process"/>
    <property type="evidence" value="ECO:0007669"/>
    <property type="project" value="InterPro"/>
</dbReference>
<reference evidence="7" key="1">
    <citation type="submission" date="2022-10" db="EMBL/GenBank/DDBJ databases">
        <title>Genome assembly of Pristionchus species.</title>
        <authorList>
            <person name="Yoshida K."/>
            <person name="Sommer R.J."/>
        </authorList>
    </citation>
    <scope>NUCLEOTIDE SEQUENCE [LARGE SCALE GENOMIC DNA]</scope>
    <source>
        <strain evidence="7">RS5460</strain>
    </source>
</reference>
<feature type="non-terminal residue" evidence="6">
    <location>
        <position position="1"/>
    </location>
</feature>
<evidence type="ECO:0000313" key="6">
    <source>
        <dbReference type="EMBL" id="GMR39833.1"/>
    </source>
</evidence>